<gene>
    <name evidence="3" type="ORF">SLNSH_16000</name>
</gene>
<dbReference type="SUPFAM" id="SSF50952">
    <property type="entry name" value="Soluble quinoprotein glucose dehydrogenase"/>
    <property type="match status" value="1"/>
</dbReference>
<reference evidence="4" key="1">
    <citation type="submission" date="2018-03" db="EMBL/GenBank/DDBJ databases">
        <authorList>
            <person name="Sun L."/>
            <person name="Liu H."/>
            <person name="Chen W."/>
            <person name="Huang K."/>
            <person name="Liu W."/>
            <person name="Gao X."/>
        </authorList>
    </citation>
    <scope>NUCLEOTIDE SEQUENCE [LARGE SCALE GENOMIC DNA]</scope>
    <source>
        <strain evidence="4">SH9</strain>
    </source>
</reference>
<comment type="caution">
    <text evidence="3">The sequence shown here is derived from an EMBL/GenBank/DDBJ whole genome shotgun (WGS) entry which is preliminary data.</text>
</comment>
<dbReference type="InterPro" id="IPR011042">
    <property type="entry name" value="6-blade_b-propeller_TolB-like"/>
</dbReference>
<accession>A0A2T1HQL4</accession>
<dbReference type="Proteomes" id="UP000239772">
    <property type="component" value="Unassembled WGS sequence"/>
</dbReference>
<feature type="domain" description="Glucose/Sorbosone dehydrogenase" evidence="2">
    <location>
        <begin position="179"/>
        <end position="344"/>
    </location>
</feature>
<dbReference type="InterPro" id="IPR011041">
    <property type="entry name" value="Quinoprot_gluc/sorb_DH_b-prop"/>
</dbReference>
<proteinExistence type="predicted"/>
<organism evidence="3 4">
    <name type="scientific">Alsobacter soli</name>
    <dbReference type="NCBI Taxonomy" id="2109933"/>
    <lineage>
        <taxon>Bacteria</taxon>
        <taxon>Pseudomonadati</taxon>
        <taxon>Pseudomonadota</taxon>
        <taxon>Alphaproteobacteria</taxon>
        <taxon>Hyphomicrobiales</taxon>
        <taxon>Alsobacteraceae</taxon>
        <taxon>Alsobacter</taxon>
    </lineage>
</organism>
<dbReference type="AlphaFoldDB" id="A0A2T1HQL4"/>
<feature type="signal peptide" evidence="1">
    <location>
        <begin position="1"/>
        <end position="22"/>
    </location>
</feature>
<evidence type="ECO:0000313" key="4">
    <source>
        <dbReference type="Proteomes" id="UP000239772"/>
    </source>
</evidence>
<feature type="chain" id="PRO_5015641929" evidence="1">
    <location>
        <begin position="23"/>
        <end position="420"/>
    </location>
</feature>
<dbReference type="InterPro" id="IPR012938">
    <property type="entry name" value="Glc/Sorbosone_DH"/>
</dbReference>
<keyword evidence="4" id="KW-1185">Reference proteome</keyword>
<keyword evidence="1" id="KW-0732">Signal</keyword>
<evidence type="ECO:0000256" key="1">
    <source>
        <dbReference type="SAM" id="SignalP"/>
    </source>
</evidence>
<evidence type="ECO:0000313" key="3">
    <source>
        <dbReference type="EMBL" id="PSC03938.1"/>
    </source>
</evidence>
<dbReference type="EMBL" id="PVZS01000018">
    <property type="protein sequence ID" value="PSC03938.1"/>
    <property type="molecule type" value="Genomic_DNA"/>
</dbReference>
<protein>
    <submittedName>
        <fullName evidence="3">Sorbosone dehydrogenase</fullName>
    </submittedName>
</protein>
<evidence type="ECO:0000259" key="2">
    <source>
        <dbReference type="Pfam" id="PF07995"/>
    </source>
</evidence>
<name>A0A2T1HQL4_9HYPH</name>
<dbReference type="PANTHER" id="PTHR33546:SF1">
    <property type="entry name" value="LARGE, MULTIFUNCTIONAL SECRETED PROTEIN"/>
    <property type="match status" value="1"/>
</dbReference>
<sequence length="420" mass="46144">MPRMQTLVWSAAFALLTTTAFAQNVPSNLEKLGAFKTTGATPDIPLIPQTGSKAEAIKKHLAKIKLPPGFKISLYALVPDARHMAVGPQGVVTFVGTRKNKVYAVTDRGKSGVGDEVKPFASTIDLTIPNGVCFSKDGFLFVIEQNRVLMFPAAEFFYESPDVVAVPIVAQGELIPKEEESYNHTARVCRVGPDDKLYIALGQPFNVPAPDKLDLYKKWGIGGIIRMDREGKNREVFATGIRNSVGMDFSPKDKTLWFTDNQVDGMGDKIPPGELNRATQPGQNFGFPWYGGGKVRTVEYKEDQVPQNVVFPQVEMDAHAADLGMTFYTGRMFPKKYQGAIFSAQHGSWNRTDPIGARVMVTTLKEDGTADKTDVFAEGWLTPDGEYLGRPVDVAMLKDGSLLVSDDFAGALYRITYEGR</sequence>
<dbReference type="Pfam" id="PF07995">
    <property type="entry name" value="GSDH"/>
    <property type="match status" value="1"/>
</dbReference>
<dbReference type="Gene3D" id="2.120.10.30">
    <property type="entry name" value="TolB, C-terminal domain"/>
    <property type="match status" value="1"/>
</dbReference>
<dbReference type="PANTHER" id="PTHR33546">
    <property type="entry name" value="LARGE, MULTIFUNCTIONAL SECRETED PROTEIN-RELATED"/>
    <property type="match status" value="1"/>
</dbReference>
<dbReference type="OrthoDB" id="9770043at2"/>